<protein>
    <submittedName>
        <fullName evidence="1">Uncharacterized protein</fullName>
    </submittedName>
</protein>
<organism evidence="1 2">
    <name type="scientific">Kurthia gibsonii</name>
    <dbReference type="NCBI Taxonomy" id="33946"/>
    <lineage>
        <taxon>Bacteria</taxon>
        <taxon>Bacillati</taxon>
        <taxon>Bacillota</taxon>
        <taxon>Bacilli</taxon>
        <taxon>Bacillales</taxon>
        <taxon>Caryophanaceae</taxon>
        <taxon>Kurthia</taxon>
    </lineage>
</organism>
<accession>A0ABU9LK08</accession>
<comment type="caution">
    <text evidence="1">The sequence shown here is derived from an EMBL/GenBank/DDBJ whole genome shotgun (WGS) entry which is preliminary data.</text>
</comment>
<dbReference type="RefSeq" id="WP_336663695.1">
    <property type="nucleotide sequence ID" value="NZ_JBBCRB010000003.1"/>
</dbReference>
<evidence type="ECO:0000313" key="2">
    <source>
        <dbReference type="Proteomes" id="UP001398420"/>
    </source>
</evidence>
<gene>
    <name evidence="1" type="ORF">AAF454_08040</name>
</gene>
<dbReference type="EMBL" id="JBCEWA010000005">
    <property type="protein sequence ID" value="MEL5988355.1"/>
    <property type="molecule type" value="Genomic_DNA"/>
</dbReference>
<keyword evidence="2" id="KW-1185">Reference proteome</keyword>
<name>A0ABU9LK08_9BACL</name>
<proteinExistence type="predicted"/>
<reference evidence="1 2" key="1">
    <citation type="submission" date="2024-04" db="EMBL/GenBank/DDBJ databases">
        <authorList>
            <person name="Wu Y.S."/>
            <person name="Zhang L."/>
        </authorList>
    </citation>
    <scope>NUCLEOTIDE SEQUENCE [LARGE SCALE GENOMIC DNA]</scope>
    <source>
        <strain evidence="1 2">KG-01</strain>
    </source>
</reference>
<evidence type="ECO:0000313" key="1">
    <source>
        <dbReference type="EMBL" id="MEL5988355.1"/>
    </source>
</evidence>
<dbReference type="Proteomes" id="UP001398420">
    <property type="component" value="Unassembled WGS sequence"/>
</dbReference>
<sequence length="201" mass="23224">MGKRKYILFFLIGLLVWGSGNSPISTVEAKLKYNHEKYKRSSTYKTYVFKSYEKGKKAKIVTHRYMLKGPYKGMWRINNENLYFEEGSDSTSVYSTAVYKHKTGERIMSSQILPRNLKKGAKGYMGDAAYYDRHKYKVLSTNTTVRTPAKTFKHVLKIWISTPDLSMQSIDYYAKGYGIIKSEDINEGEITKAFELVALKK</sequence>
<dbReference type="Gene3D" id="2.40.360.20">
    <property type="match status" value="1"/>
</dbReference>